<dbReference type="Proteomes" id="UP000245216">
    <property type="component" value="Unassembled WGS sequence"/>
</dbReference>
<organism evidence="1 2">
    <name type="scientific">Alcaligenes faecalis</name>
    <dbReference type="NCBI Taxonomy" id="511"/>
    <lineage>
        <taxon>Bacteria</taxon>
        <taxon>Pseudomonadati</taxon>
        <taxon>Pseudomonadota</taxon>
        <taxon>Betaproteobacteria</taxon>
        <taxon>Burkholderiales</taxon>
        <taxon>Alcaligenaceae</taxon>
        <taxon>Alcaligenes</taxon>
    </lineage>
</organism>
<dbReference type="Pfam" id="PF12787">
    <property type="entry name" value="EcsC"/>
    <property type="match status" value="1"/>
</dbReference>
<comment type="caution">
    <text evidence="1">The sequence shown here is derived from an EMBL/GenBank/DDBJ whole genome shotgun (WGS) entry which is preliminary data.</text>
</comment>
<dbReference type="RefSeq" id="WP_109089940.1">
    <property type="nucleotide sequence ID" value="NZ_QEXO01000006.1"/>
</dbReference>
<dbReference type="PANTHER" id="PTHR41260">
    <property type="entry name" value="PROTEIN ECSC"/>
    <property type="match status" value="1"/>
</dbReference>
<name>A0A2U2BET9_ALCFA</name>
<evidence type="ECO:0000313" key="1">
    <source>
        <dbReference type="EMBL" id="PWE12497.1"/>
    </source>
</evidence>
<accession>A0A2U2BET9</accession>
<protein>
    <submittedName>
        <fullName evidence="1">EcsC family protein</fullName>
    </submittedName>
</protein>
<gene>
    <name evidence="1" type="ORF">DF183_19405</name>
</gene>
<dbReference type="PANTHER" id="PTHR41260:SF1">
    <property type="entry name" value="PROTEIN ECSC"/>
    <property type="match status" value="1"/>
</dbReference>
<dbReference type="InterPro" id="IPR024787">
    <property type="entry name" value="EcsC"/>
</dbReference>
<reference evidence="1 2" key="2">
    <citation type="submission" date="2018-05" db="EMBL/GenBank/DDBJ databases">
        <authorList>
            <person name="Lanie J.A."/>
            <person name="Ng W.-L."/>
            <person name="Kazmierczak K.M."/>
            <person name="Andrzejewski T.M."/>
            <person name="Davidsen T.M."/>
            <person name="Wayne K.J."/>
            <person name="Tettelin H."/>
            <person name="Glass J.I."/>
            <person name="Rusch D."/>
            <person name="Podicherti R."/>
            <person name="Tsui H.-C.T."/>
            <person name="Winkler M.E."/>
        </authorList>
    </citation>
    <scope>NUCLEOTIDE SEQUENCE [LARGE SCALE GENOMIC DNA]</scope>
    <source>
        <strain evidence="1 2">YBY</strain>
    </source>
</reference>
<dbReference type="EMBL" id="QEXO01000006">
    <property type="protein sequence ID" value="PWE12497.1"/>
    <property type="molecule type" value="Genomic_DNA"/>
</dbReference>
<dbReference type="AlphaFoldDB" id="A0A2U2BET9"/>
<evidence type="ECO:0000313" key="2">
    <source>
        <dbReference type="Proteomes" id="UP000245216"/>
    </source>
</evidence>
<sequence>MYALSKYEEHALKEIHSWKNPDIGWFGGVMKLINQPLDKAGSALLETPGVGPAIQKAVEGLVGVCNDAAQWSVRPEAIFEEFRSDGHAQVKSHKDLIQLDLEEVDKVVGWLAAKYKGVALVEGAGTGAIGLPGIALDIPALIGLNLRAIGEYAAYYGFDTSRQEERLFAFNVLGLASSPTDGSKAVAMAQLVKIAQEVAKKSSWKQLEKSVFVQIIKEISKALGIRLTKAKLAQSIPVIGAAVGGGFNAYFTAKVCDAAFYLYRERFLAQKYGGAVIEETVPPAPTLDPHYPEAEIDIEK</sequence>
<reference evidence="1 2" key="1">
    <citation type="submission" date="2018-05" db="EMBL/GenBank/DDBJ databases">
        <title>Genome Sequence of an Efficient Indole-Degrading Bacterium, Alcaligenes sp.YBY.</title>
        <authorList>
            <person name="Yang B."/>
        </authorList>
    </citation>
    <scope>NUCLEOTIDE SEQUENCE [LARGE SCALE GENOMIC DNA]</scope>
    <source>
        <strain evidence="1 2">YBY</strain>
    </source>
</reference>
<proteinExistence type="predicted"/>